<evidence type="ECO:0000259" key="6">
    <source>
        <dbReference type="PROSITE" id="PS50011"/>
    </source>
</evidence>
<dbReference type="PROSITE" id="PS00109">
    <property type="entry name" value="PROTEIN_KINASE_TYR"/>
    <property type="match status" value="1"/>
</dbReference>
<evidence type="ECO:0000313" key="7">
    <source>
        <dbReference type="EMBL" id="WXB04988.1"/>
    </source>
</evidence>
<protein>
    <submittedName>
        <fullName evidence="7">Protein kinase</fullName>
    </submittedName>
</protein>
<gene>
    <name evidence="7" type="ORF">LVJ94_49860</name>
</gene>
<feature type="domain" description="Protein kinase" evidence="6">
    <location>
        <begin position="20"/>
        <end position="294"/>
    </location>
</feature>
<organism evidence="7 8">
    <name type="scientific">Pendulispora rubella</name>
    <dbReference type="NCBI Taxonomy" id="2741070"/>
    <lineage>
        <taxon>Bacteria</taxon>
        <taxon>Pseudomonadati</taxon>
        <taxon>Myxococcota</taxon>
        <taxon>Myxococcia</taxon>
        <taxon>Myxococcales</taxon>
        <taxon>Sorangiineae</taxon>
        <taxon>Pendulisporaceae</taxon>
        <taxon>Pendulispora</taxon>
    </lineage>
</organism>
<dbReference type="Gene3D" id="3.30.200.20">
    <property type="entry name" value="Phosphorylase Kinase, domain 1"/>
    <property type="match status" value="1"/>
</dbReference>
<reference evidence="7" key="1">
    <citation type="submission" date="2021-12" db="EMBL/GenBank/DDBJ databases">
        <title>Discovery of the Pendulisporaceae a myxobacterial family with distinct sporulation behavior and unique specialized metabolism.</title>
        <authorList>
            <person name="Garcia R."/>
            <person name="Popoff A."/>
            <person name="Bader C.D."/>
            <person name="Loehr J."/>
            <person name="Walesch S."/>
            <person name="Walt C."/>
            <person name="Boldt J."/>
            <person name="Bunk B."/>
            <person name="Haeckl F.J.F.P.J."/>
            <person name="Gunesch A.P."/>
            <person name="Birkelbach J."/>
            <person name="Nuebel U."/>
            <person name="Pietschmann T."/>
            <person name="Bach T."/>
            <person name="Mueller R."/>
        </authorList>
    </citation>
    <scope>NUCLEOTIDE SEQUENCE</scope>
    <source>
        <strain evidence="7">MSr11367</strain>
    </source>
</reference>
<dbReference type="Pfam" id="PF08308">
    <property type="entry name" value="PEGA"/>
    <property type="match status" value="1"/>
</dbReference>
<dbReference type="InterPro" id="IPR013229">
    <property type="entry name" value="PEGA"/>
</dbReference>
<dbReference type="GO" id="GO:0016301">
    <property type="term" value="F:kinase activity"/>
    <property type="evidence" value="ECO:0007669"/>
    <property type="project" value="UniProtKB-KW"/>
</dbReference>
<evidence type="ECO:0000256" key="3">
    <source>
        <dbReference type="ARBA" id="ARBA00022777"/>
    </source>
</evidence>
<dbReference type="EMBL" id="CP089983">
    <property type="protein sequence ID" value="WXB04988.1"/>
    <property type="molecule type" value="Genomic_DNA"/>
</dbReference>
<dbReference type="PANTHER" id="PTHR43289:SF6">
    <property type="entry name" value="SERINE_THREONINE-PROTEIN KINASE NEKL-3"/>
    <property type="match status" value="1"/>
</dbReference>
<evidence type="ECO:0000256" key="2">
    <source>
        <dbReference type="ARBA" id="ARBA00022741"/>
    </source>
</evidence>
<dbReference type="Gene3D" id="1.10.510.10">
    <property type="entry name" value="Transferase(Phosphotransferase) domain 1"/>
    <property type="match status" value="1"/>
</dbReference>
<name>A0ABZ2L203_9BACT</name>
<evidence type="ECO:0000256" key="5">
    <source>
        <dbReference type="SAM" id="MobiDB-lite"/>
    </source>
</evidence>
<dbReference type="RefSeq" id="WP_394834631.1">
    <property type="nucleotide sequence ID" value="NZ_CP089929.1"/>
</dbReference>
<keyword evidence="1" id="KW-0808">Transferase</keyword>
<keyword evidence="4" id="KW-0067">ATP-binding</keyword>
<keyword evidence="3 7" id="KW-0418">Kinase</keyword>
<sequence>MTAPRLSIPEPMMSPAVGRYRHILELGRGGMADIVLAVVQGPGGFNKLQVVKLLRKELSSDSDFCTMFLDEARLAARINHPNVVQTNEVGFDGERYFLAMEYLEGQNLDHFMKAAQPSGGIPLPILLRVLCDVCQGLQFAHELRDFDGASLNVVHRDISPQNVFITYSGTTKVLDFGIAKANDSNTETQAGTFKGKVAYMAPEQIVARDEVDRRADIFAVGSILWRAVTGKRMWSGLSEVEILHKLATEDVPELYPLEGTPDKLVDICRRATAVRIDDRYETAADLCAALEEVLATLPRATHAEVGTLIANLFADHAQKTRDAIDARLASAVSTVSPMNLPSFPITSHSAVLPRNTARSVPAAEGERLSVRVEQKARRLFAASGAVLGLAALLVFGGRFLSRSSLRADLHGATAASLAHAVKHGPATTVRLDSQPSEANVEKDGTLLGRTPLTIDLPPGAQALVVSRDGYYDETLNIDVPSDATEPLHRMFTLRAKPSASSADAATPRARFLPGPRPMPPATSKPQASSAEPSAVASSPAPSATQSAEAPRPKVKIVDDRGPRQKVVVITDS</sequence>
<dbReference type="Pfam" id="PF00069">
    <property type="entry name" value="Pkinase"/>
    <property type="match status" value="1"/>
</dbReference>
<dbReference type="SUPFAM" id="SSF56112">
    <property type="entry name" value="Protein kinase-like (PK-like)"/>
    <property type="match status" value="1"/>
</dbReference>
<keyword evidence="2" id="KW-0547">Nucleotide-binding</keyword>
<dbReference type="InterPro" id="IPR000719">
    <property type="entry name" value="Prot_kinase_dom"/>
</dbReference>
<dbReference type="InterPro" id="IPR011009">
    <property type="entry name" value="Kinase-like_dom_sf"/>
</dbReference>
<evidence type="ECO:0000256" key="1">
    <source>
        <dbReference type="ARBA" id="ARBA00022679"/>
    </source>
</evidence>
<keyword evidence="8" id="KW-1185">Reference proteome</keyword>
<feature type="compositionally biased region" description="Low complexity" evidence="5">
    <location>
        <begin position="525"/>
        <end position="549"/>
    </location>
</feature>
<evidence type="ECO:0000313" key="8">
    <source>
        <dbReference type="Proteomes" id="UP001374803"/>
    </source>
</evidence>
<feature type="region of interest" description="Disordered" evidence="5">
    <location>
        <begin position="494"/>
        <end position="572"/>
    </location>
</feature>
<dbReference type="InterPro" id="IPR008266">
    <property type="entry name" value="Tyr_kinase_AS"/>
</dbReference>
<proteinExistence type="predicted"/>
<dbReference type="Proteomes" id="UP001374803">
    <property type="component" value="Chromosome"/>
</dbReference>
<dbReference type="PROSITE" id="PS50011">
    <property type="entry name" value="PROTEIN_KINASE_DOM"/>
    <property type="match status" value="1"/>
</dbReference>
<dbReference type="PANTHER" id="PTHR43289">
    <property type="entry name" value="MITOGEN-ACTIVATED PROTEIN KINASE KINASE KINASE 20-RELATED"/>
    <property type="match status" value="1"/>
</dbReference>
<evidence type="ECO:0000256" key="4">
    <source>
        <dbReference type="ARBA" id="ARBA00022840"/>
    </source>
</evidence>
<dbReference type="CDD" id="cd14014">
    <property type="entry name" value="STKc_PknB_like"/>
    <property type="match status" value="1"/>
</dbReference>
<accession>A0ABZ2L203</accession>